<evidence type="ECO:0000259" key="1">
    <source>
        <dbReference type="Pfam" id="PF21751"/>
    </source>
</evidence>
<accession>A0ABS5BNS6</accession>
<evidence type="ECO:0000313" key="3">
    <source>
        <dbReference type="Proteomes" id="UP000676565"/>
    </source>
</evidence>
<name>A0ABS5BNS6_9BACT</name>
<gene>
    <name evidence="2" type="ORF">J8F10_08790</name>
</gene>
<dbReference type="RefSeq" id="WP_210653457.1">
    <property type="nucleotide sequence ID" value="NZ_JAGKQQ010000001.1"/>
</dbReference>
<dbReference type="Proteomes" id="UP000676565">
    <property type="component" value="Unassembled WGS sequence"/>
</dbReference>
<evidence type="ECO:0000313" key="2">
    <source>
        <dbReference type="EMBL" id="MBP3955375.1"/>
    </source>
</evidence>
<organism evidence="2 3">
    <name type="scientific">Gemmata palustris</name>
    <dbReference type="NCBI Taxonomy" id="2822762"/>
    <lineage>
        <taxon>Bacteria</taxon>
        <taxon>Pseudomonadati</taxon>
        <taxon>Planctomycetota</taxon>
        <taxon>Planctomycetia</taxon>
        <taxon>Gemmatales</taxon>
        <taxon>Gemmataceae</taxon>
        <taxon>Gemmata</taxon>
    </lineage>
</organism>
<dbReference type="EMBL" id="JAGKQQ010000001">
    <property type="protein sequence ID" value="MBP3955375.1"/>
    <property type="molecule type" value="Genomic_DNA"/>
</dbReference>
<proteinExistence type="predicted"/>
<feature type="domain" description="Probable sensor" evidence="1">
    <location>
        <begin position="60"/>
        <end position="138"/>
    </location>
</feature>
<reference evidence="2 3" key="1">
    <citation type="submission" date="2021-04" db="EMBL/GenBank/DDBJ databases">
        <authorList>
            <person name="Ivanova A."/>
        </authorList>
    </citation>
    <scope>NUCLEOTIDE SEQUENCE [LARGE SCALE GENOMIC DNA]</scope>
    <source>
        <strain evidence="2 3">G18</strain>
    </source>
</reference>
<comment type="caution">
    <text evidence="2">The sequence shown here is derived from an EMBL/GenBank/DDBJ whole genome shotgun (WGS) entry which is preliminary data.</text>
</comment>
<sequence>MAKHNTVVRHLVGYDAPQIPNSMCGPDALAELLVHARKWRKEAFGEDGGAGDAAAKLTDDGLRKLISLTFYTSLLPEEGRYPRFKLVCRRGRSEQTVARFDPVSLSESQLHRLAPACTRPDCALLVTEGESGLFCDGVERVGGLAYSVQPGRIGVLAEGRAAELLVEVFGPGHFRATEVYPGYEYKAGKVRALTGFDAPPAAKSLVKAVQGRILKSLDKSDEERNSGISIDVQTAVLYVLARMLRAAVEARHGGAFVLLPPGVTKPESCKLRVLHRTTDLHLGRDLEEHCAACQDADGRRSSIATAEQSRAKLLTNADMVANFSMVDGCVVLGQDLRVFGFGAKIEVTSKAASDGLKFTNVESGEVFENHEFMKALGGTRHQSVARLCQAHPGVMVYTVSQDGDLKLFSSDAKHAYVYGPLDLPTIDGEVIVT</sequence>
<dbReference type="InterPro" id="IPR048551">
    <property type="entry name" value="DACNV"/>
</dbReference>
<dbReference type="Pfam" id="PF21751">
    <property type="entry name" value="DACNV"/>
    <property type="match status" value="1"/>
</dbReference>
<keyword evidence="3" id="KW-1185">Reference proteome</keyword>
<protein>
    <recommendedName>
        <fullName evidence="1">Probable sensor domain-containing protein</fullName>
    </recommendedName>
</protein>